<dbReference type="GeneID" id="34568322"/>
<dbReference type="InterPro" id="IPR043911">
    <property type="entry name" value="DUF5766"/>
</dbReference>
<organism evidence="2 3">
    <name type="scientific">Pandoravirus salinus</name>
    <dbReference type="NCBI Taxonomy" id="1349410"/>
    <lineage>
        <taxon>Viruses</taxon>
        <taxon>Pandoravirus</taxon>
    </lineage>
</organism>
<evidence type="ECO:0000313" key="3">
    <source>
        <dbReference type="Proteomes" id="UP000204584"/>
    </source>
</evidence>
<feature type="compositionally biased region" description="Basic and acidic residues" evidence="1">
    <location>
        <begin position="1"/>
        <end position="17"/>
    </location>
</feature>
<feature type="compositionally biased region" description="Low complexity" evidence="1">
    <location>
        <begin position="24"/>
        <end position="34"/>
    </location>
</feature>
<dbReference type="RefSeq" id="YP_009430082.1">
    <property type="nucleotide sequence ID" value="NC_022098.1"/>
</dbReference>
<feature type="region of interest" description="Disordered" evidence="1">
    <location>
        <begin position="1"/>
        <end position="56"/>
    </location>
</feature>
<dbReference type="KEGG" id="vg:34568322"/>
<evidence type="ECO:0000313" key="2">
    <source>
        <dbReference type="EMBL" id="ATE82243.1"/>
    </source>
</evidence>
<feature type="compositionally biased region" description="Polar residues" evidence="1">
    <location>
        <begin position="42"/>
        <end position="53"/>
    </location>
</feature>
<sequence length="182" mass="19535">MCRERESKPEKNRDRPVTCDVSITATAATPTTTAAREKKTPSPYSMPSNTGAPTATGILQGEMLTYESADGERHVLSFQFRYASSDGADVQFNIDPEPAEPIEWLALVDAIKTNQKYRLSMSSEAVVSIKYANGQVTIAIDDTGCDGHLKMTLPAPACVSAFERCALAYVAHDPTAAANSTA</sequence>
<dbReference type="Proteomes" id="UP000204584">
    <property type="component" value="Segment"/>
</dbReference>
<dbReference type="EMBL" id="KC977571">
    <property type="protein sequence ID" value="ATE82243.1"/>
    <property type="molecule type" value="Genomic_DNA"/>
</dbReference>
<protein>
    <submittedName>
        <fullName evidence="2">Uncharacterized protein</fullName>
    </submittedName>
</protein>
<evidence type="ECO:0000256" key="1">
    <source>
        <dbReference type="SAM" id="MobiDB-lite"/>
    </source>
</evidence>
<accession>A0A291ATM5</accession>
<dbReference type="Pfam" id="PF19070">
    <property type="entry name" value="DUF5766"/>
    <property type="match status" value="1"/>
</dbReference>
<reference evidence="2 3" key="1">
    <citation type="journal article" date="2013" name="Science">
        <title>Pandoraviruses: amoeba viruses with genomes up to 2.5 Mb reaching that of parasitic eukaryotes.</title>
        <authorList>
            <person name="Philippe N."/>
            <person name="Legendre M."/>
            <person name="Doutre G."/>
            <person name="Coute Y."/>
            <person name="Poirot O."/>
            <person name="Lescot M."/>
            <person name="Arslan D."/>
            <person name="Seltzer V."/>
            <person name="Bertaux L."/>
            <person name="Bruley C."/>
            <person name="Garin J."/>
            <person name="Claverie J.M."/>
            <person name="Abergel C."/>
        </authorList>
    </citation>
    <scope>NUCLEOTIDE SEQUENCE [LARGE SCALE GENOMIC DNA]</scope>
</reference>
<keyword evidence="3" id="KW-1185">Reference proteome</keyword>
<proteinExistence type="predicted"/>
<name>A0A291ATM5_9VIRU</name>
<gene>
    <name evidence="2" type="ORF">psal_cds_860</name>
</gene>